<protein>
    <submittedName>
        <fullName evidence="3">5880_t:CDS:1</fullName>
    </submittedName>
</protein>
<evidence type="ECO:0000313" key="3">
    <source>
        <dbReference type="EMBL" id="CAG8539974.1"/>
    </source>
</evidence>
<feature type="compositionally biased region" description="Basic residues" evidence="1">
    <location>
        <begin position="1150"/>
        <end position="1162"/>
    </location>
</feature>
<dbReference type="GO" id="GO:0001164">
    <property type="term" value="F:RNA polymerase I core promoter sequence-specific DNA binding"/>
    <property type="evidence" value="ECO:0007669"/>
    <property type="project" value="TreeGrafter"/>
</dbReference>
<dbReference type="OrthoDB" id="2382881at2759"/>
<dbReference type="EMBL" id="CAJVPJ010000584">
    <property type="protein sequence ID" value="CAG8539974.1"/>
    <property type="molecule type" value="Genomic_DNA"/>
</dbReference>
<dbReference type="PANTHER" id="PTHR15319">
    <property type="entry name" value="TATA BOX-BINDING PROTEIN ASSOCIATED FACTOR RNA POLYMERASE I SUBUNIT C"/>
    <property type="match status" value="1"/>
</dbReference>
<dbReference type="Pfam" id="PF10214">
    <property type="entry name" value="Rrn6_beta-prop"/>
    <property type="match status" value="1"/>
</dbReference>
<organism evidence="3 4">
    <name type="scientific">Paraglomus occultum</name>
    <dbReference type="NCBI Taxonomy" id="144539"/>
    <lineage>
        <taxon>Eukaryota</taxon>
        <taxon>Fungi</taxon>
        <taxon>Fungi incertae sedis</taxon>
        <taxon>Mucoromycota</taxon>
        <taxon>Glomeromycotina</taxon>
        <taxon>Glomeromycetes</taxon>
        <taxon>Paraglomerales</taxon>
        <taxon>Paraglomeraceae</taxon>
        <taxon>Paraglomus</taxon>
    </lineage>
</organism>
<accession>A0A9N9AP70</accession>
<dbReference type="GO" id="GO:0001650">
    <property type="term" value="C:fibrillar center"/>
    <property type="evidence" value="ECO:0007669"/>
    <property type="project" value="TreeGrafter"/>
</dbReference>
<dbReference type="AlphaFoldDB" id="A0A9N9AP70"/>
<gene>
    <name evidence="3" type="ORF">POCULU_LOCUS4486</name>
</gene>
<dbReference type="InterPro" id="IPR048535">
    <property type="entry name" value="RRN6_beta-prop"/>
</dbReference>
<dbReference type="InterPro" id="IPR038801">
    <property type="entry name" value="TAF1C"/>
</dbReference>
<dbReference type="PANTHER" id="PTHR15319:SF1">
    <property type="entry name" value="TATA BOX-BINDING PROTEIN-ASSOCIATED FACTOR RNA POLYMERASE I SUBUNIT C"/>
    <property type="match status" value="1"/>
</dbReference>
<feature type="region of interest" description="Disordered" evidence="1">
    <location>
        <begin position="618"/>
        <end position="647"/>
    </location>
</feature>
<dbReference type="Proteomes" id="UP000789572">
    <property type="component" value="Unassembled WGS sequence"/>
</dbReference>
<evidence type="ECO:0000256" key="1">
    <source>
        <dbReference type="SAM" id="MobiDB-lite"/>
    </source>
</evidence>
<comment type="caution">
    <text evidence="3">The sequence shown here is derived from an EMBL/GenBank/DDBJ whole genome shotgun (WGS) entry which is preliminary data.</text>
</comment>
<sequence>MEPTDMHYYNTAAKYTWPRRHQQFVNCTSGCFGGLLYNETAARGKEWKYLNETLGKSRKLSATALSPVYQVFPHTRQHFSTTSADRVNEFSVTNYLKEECPGFDFPVEMVTDLVRESMLHQIEWEKYDPYLGTRIASGTFDNGEKQKFLAFPMGPLGNELNLSLLDWHESAYDSKSDIGQFVLQPSAESALRFRTPIRQIVCSEDYGSAHPCLIAVRTTTATTFLTLVPKKDGKRDFPRSTNAIAIDSISNMGLAATSEHMHVTFNPLLYGEAAIIDGSGSVHIWRATLQKKIARFDKFEYNTVQLSEPSCDTPQQDWWTRCEYGAHPQSLFVVSRKEASVLDFRTPSKTRSSTLFVSKSNENIYAFQRSSAWHSFESIIATEKRVIVLDQRFPKRPLLDWLSYFPQNPPGGIEVISNNDVTVAVCWSAVNAKINAFTFSRTPSGSISSPITPTAITSFHQDPFFVQSHNSMADSDFLVERQSLLEELVSPSLLPPLSSVFLLKGQLKMCKEKHRTGRDQEKVGLKNEEVCSVLQLASTGGIYAQVVHFGLVEKLGSLQHTDGEKYRDLFSKKEFSKELLDLEAKSLEEKVENNKFHQLLRFNRLWDFTTREFKGSRLTESDSSGSLELNKHISEHGGSGQPFSIIQSQPRRTSSPQAASSKTCLSLLFPLFLSASFVSWDALFYYLNSYAHFHNVVLRPSSSTYSPTGFLTSVRFSCVLLKCTWKLVCKANKSNGNVVLTQFWDRHSHKLESIITNDDSSVSDEECEITECSVTTDKSCEAPGLNNEHRKKVRKNKRIKGVNKTKYSGLVRRFTKNLTNTKRFEKAVTQKVSIELSNEDVNKARQSVGHPVTAFEVRKYCSRDSAQQFIYEDSVKNSDCTPIDWNYADPDVFLENLPSRNEISLLLGTLKKFGFPVMEDHVTSPLPTLRENIQENLRQAYITPIAIGSSTISTNNLNFREFAISEITNDLLLSQEIIRPLINSTDEYHYVSDLYHFSKQRDNSEQWNTSGIALCKSACGEEIEWSVAARWLIDDWKLGQNYQDYVFATPNITQREEKARKSNDRPMREMNVGSTTDIYADLYHEDSSMDISASISEIVNTNNDEGREADELVVVEPSTGSAMDVAVIDDERTPEDIPTVISTSENQKKEKPKKKKPRRMGF</sequence>
<name>A0A9N9AP70_9GLOM</name>
<evidence type="ECO:0000259" key="2">
    <source>
        <dbReference type="Pfam" id="PF10214"/>
    </source>
</evidence>
<feature type="domain" description="RRN6 beta-propeller" evidence="2">
    <location>
        <begin position="143"/>
        <end position="449"/>
    </location>
</feature>
<proteinExistence type="predicted"/>
<keyword evidence="4" id="KW-1185">Reference proteome</keyword>
<feature type="region of interest" description="Disordered" evidence="1">
    <location>
        <begin position="1120"/>
        <end position="1162"/>
    </location>
</feature>
<reference evidence="3" key="1">
    <citation type="submission" date="2021-06" db="EMBL/GenBank/DDBJ databases">
        <authorList>
            <person name="Kallberg Y."/>
            <person name="Tangrot J."/>
            <person name="Rosling A."/>
        </authorList>
    </citation>
    <scope>NUCLEOTIDE SEQUENCE</scope>
    <source>
        <strain evidence="3">IA702</strain>
    </source>
</reference>
<evidence type="ECO:0000313" key="4">
    <source>
        <dbReference type="Proteomes" id="UP000789572"/>
    </source>
</evidence>